<name>A0ABX0W6H4_9RHOB</name>
<dbReference type="CDD" id="cd02440">
    <property type="entry name" value="AdoMet_MTases"/>
    <property type="match status" value="1"/>
</dbReference>
<reference evidence="4 5" key="1">
    <citation type="submission" date="2018-05" db="EMBL/GenBank/DDBJ databases">
        <authorList>
            <person name="Zhang Y.-J."/>
        </authorList>
    </citation>
    <scope>NUCLEOTIDE SEQUENCE [LARGE SCALE GENOMIC DNA]</scope>
    <source>
        <strain evidence="4 5">CY04</strain>
    </source>
</reference>
<dbReference type="Gene3D" id="3.40.50.150">
    <property type="entry name" value="Vaccinia Virus protein VP39"/>
    <property type="match status" value="1"/>
</dbReference>
<dbReference type="InterPro" id="IPR029063">
    <property type="entry name" value="SAM-dependent_MTases_sf"/>
</dbReference>
<feature type="domain" description="Methyltransferase" evidence="3">
    <location>
        <begin position="51"/>
        <end position="141"/>
    </location>
</feature>
<dbReference type="PANTHER" id="PTHR43861:SF1">
    <property type="entry name" value="TRANS-ACONITATE 2-METHYLTRANSFERASE"/>
    <property type="match status" value="1"/>
</dbReference>
<dbReference type="Proteomes" id="UP001429564">
    <property type="component" value="Unassembled WGS sequence"/>
</dbReference>
<evidence type="ECO:0000313" key="4">
    <source>
        <dbReference type="EMBL" id="NIZ61239.1"/>
    </source>
</evidence>
<proteinExistence type="predicted"/>
<evidence type="ECO:0000256" key="2">
    <source>
        <dbReference type="ARBA" id="ARBA00022679"/>
    </source>
</evidence>
<dbReference type="EMBL" id="QHLQ01000008">
    <property type="protein sequence ID" value="NIZ61239.1"/>
    <property type="molecule type" value="Genomic_DNA"/>
</dbReference>
<evidence type="ECO:0000313" key="5">
    <source>
        <dbReference type="Proteomes" id="UP001429564"/>
    </source>
</evidence>
<dbReference type="GO" id="GO:0032259">
    <property type="term" value="P:methylation"/>
    <property type="evidence" value="ECO:0007669"/>
    <property type="project" value="UniProtKB-KW"/>
</dbReference>
<dbReference type="RefSeq" id="WP_167683811.1">
    <property type="nucleotide sequence ID" value="NZ_QHLQ01000008.1"/>
</dbReference>
<sequence length="224" mass="25165">MSNTDISKLALQTQSVYQRNARRFASKRPKTLVEQLWLDRFIKLVPKHGSILDLGCGAGDPIGSYFIKQGHRVVGLDASSNMIEMAREINPHGDWRHGDMRHLDLPERFHGIIGWNSFFHLTRDEQRKALPEIARHLHPEGALLLTVGPNEGEVTGCVGDDPIYHASLSPNEYGDILASHGIRIRQFVPEDPDCYGMTILLAQKAVFLEAENSRVEISDSPHLK</sequence>
<dbReference type="Pfam" id="PF13649">
    <property type="entry name" value="Methyltransf_25"/>
    <property type="match status" value="1"/>
</dbReference>
<keyword evidence="5" id="KW-1185">Reference proteome</keyword>
<protein>
    <submittedName>
        <fullName evidence="4">SAM-dependent methyltransferase</fullName>
    </submittedName>
</protein>
<gene>
    <name evidence="4" type="ORF">DL239_09650</name>
</gene>
<comment type="caution">
    <text evidence="4">The sequence shown here is derived from an EMBL/GenBank/DDBJ whole genome shotgun (WGS) entry which is preliminary data.</text>
</comment>
<evidence type="ECO:0000259" key="3">
    <source>
        <dbReference type="Pfam" id="PF13649"/>
    </source>
</evidence>
<keyword evidence="1 4" id="KW-0489">Methyltransferase</keyword>
<evidence type="ECO:0000256" key="1">
    <source>
        <dbReference type="ARBA" id="ARBA00022603"/>
    </source>
</evidence>
<accession>A0ABX0W6H4</accession>
<dbReference type="GO" id="GO:0008168">
    <property type="term" value="F:methyltransferase activity"/>
    <property type="evidence" value="ECO:0007669"/>
    <property type="project" value="UniProtKB-KW"/>
</dbReference>
<dbReference type="InterPro" id="IPR041698">
    <property type="entry name" value="Methyltransf_25"/>
</dbReference>
<organism evidence="4 5">
    <name type="scientific">Parasedimentitalea denitrificans</name>
    <dbReference type="NCBI Taxonomy" id="2211118"/>
    <lineage>
        <taxon>Bacteria</taxon>
        <taxon>Pseudomonadati</taxon>
        <taxon>Pseudomonadota</taxon>
        <taxon>Alphaproteobacteria</taxon>
        <taxon>Rhodobacterales</taxon>
        <taxon>Paracoccaceae</taxon>
        <taxon>Parasedimentitalea</taxon>
    </lineage>
</organism>
<dbReference type="SUPFAM" id="SSF53335">
    <property type="entry name" value="S-adenosyl-L-methionine-dependent methyltransferases"/>
    <property type="match status" value="1"/>
</dbReference>
<keyword evidence="2" id="KW-0808">Transferase</keyword>
<dbReference type="PANTHER" id="PTHR43861">
    <property type="entry name" value="TRANS-ACONITATE 2-METHYLTRANSFERASE-RELATED"/>
    <property type="match status" value="1"/>
</dbReference>